<dbReference type="AlphaFoldDB" id="A0A431V6K9"/>
<dbReference type="OrthoDB" id="6164231at2"/>
<reference evidence="2 3" key="1">
    <citation type="submission" date="2018-12" db="EMBL/GenBank/DDBJ databases">
        <authorList>
            <person name="Yu L."/>
        </authorList>
    </citation>
    <scope>NUCLEOTIDE SEQUENCE [LARGE SCALE GENOMIC DNA]</scope>
    <source>
        <strain evidence="2 3">11S</strain>
    </source>
</reference>
<accession>A0A431V6K9</accession>
<feature type="region of interest" description="Disordered" evidence="1">
    <location>
        <begin position="152"/>
        <end position="182"/>
    </location>
</feature>
<dbReference type="RefSeq" id="WP_126480700.1">
    <property type="nucleotide sequence ID" value="NZ_RXNS01000002.1"/>
</dbReference>
<feature type="compositionally biased region" description="Basic and acidic residues" evidence="1">
    <location>
        <begin position="170"/>
        <end position="182"/>
    </location>
</feature>
<evidence type="ECO:0000313" key="2">
    <source>
        <dbReference type="EMBL" id="RTR06361.1"/>
    </source>
</evidence>
<organism evidence="2 3">
    <name type="scientific">Halomonas nitroreducens</name>
    <dbReference type="NCBI Taxonomy" id="447425"/>
    <lineage>
        <taxon>Bacteria</taxon>
        <taxon>Pseudomonadati</taxon>
        <taxon>Pseudomonadota</taxon>
        <taxon>Gammaproteobacteria</taxon>
        <taxon>Oceanospirillales</taxon>
        <taxon>Halomonadaceae</taxon>
        <taxon>Halomonas</taxon>
    </lineage>
</organism>
<dbReference type="Proteomes" id="UP000267400">
    <property type="component" value="Unassembled WGS sequence"/>
</dbReference>
<sequence length="182" mass="20565">MWKRLFGRTPVRVWVIKQIDRDLLHLCGEGRLDAGRKADAVLTELSEGRYQGPVQMGDSGLVLNARLFAALVPHDGLHLGADGQAHWRGHNWRVAKVPQRCWAYEGRLVPQMTTQGRLHLTSTEDLSGIRRRADSDHAAPGTVHFRAANELEDEAAFSDRQQRRRARPAPHREWRGDDLEGG</sequence>
<evidence type="ECO:0000256" key="1">
    <source>
        <dbReference type="SAM" id="MobiDB-lite"/>
    </source>
</evidence>
<keyword evidence="3" id="KW-1185">Reference proteome</keyword>
<gene>
    <name evidence="2" type="ORF">EKG36_02490</name>
</gene>
<protein>
    <submittedName>
        <fullName evidence="2">Uncharacterized protein</fullName>
    </submittedName>
</protein>
<evidence type="ECO:0000313" key="3">
    <source>
        <dbReference type="Proteomes" id="UP000267400"/>
    </source>
</evidence>
<proteinExistence type="predicted"/>
<name>A0A431V6K9_9GAMM</name>
<dbReference type="EMBL" id="RXNS01000002">
    <property type="protein sequence ID" value="RTR06361.1"/>
    <property type="molecule type" value="Genomic_DNA"/>
</dbReference>
<comment type="caution">
    <text evidence="2">The sequence shown here is derived from an EMBL/GenBank/DDBJ whole genome shotgun (WGS) entry which is preliminary data.</text>
</comment>